<keyword evidence="10" id="KW-1185">Reference proteome</keyword>
<feature type="binding site" evidence="5">
    <location>
        <position position="150"/>
    </location>
    <ligand>
        <name>substrate</name>
    </ligand>
</feature>
<accession>A0A1H3HEZ6</accession>
<name>A0A1H3HEZ6_9RHOB</name>
<dbReference type="CDD" id="cd01076">
    <property type="entry name" value="NAD_bind_1_Glu_DH"/>
    <property type="match status" value="1"/>
</dbReference>
<evidence type="ECO:0000259" key="8">
    <source>
        <dbReference type="SMART" id="SM00839"/>
    </source>
</evidence>
<feature type="site" description="Important for catalysis" evidence="6">
    <location>
        <position position="204"/>
    </location>
</feature>
<dbReference type="SUPFAM" id="SSF51735">
    <property type="entry name" value="NAD(P)-binding Rossmann-fold domains"/>
    <property type="match status" value="1"/>
</dbReference>
<feature type="binding site" evidence="5">
    <location>
        <position position="419"/>
    </location>
    <ligand>
        <name>substrate</name>
    </ligand>
</feature>
<evidence type="ECO:0000256" key="5">
    <source>
        <dbReference type="PIRSR" id="PIRSR000185-2"/>
    </source>
</evidence>
<evidence type="ECO:0000256" key="2">
    <source>
        <dbReference type="ARBA" id="ARBA00023002"/>
    </source>
</evidence>
<dbReference type="FunFam" id="3.40.50.720:FF:000100">
    <property type="entry name" value="Glutamate dehydrogenase 1, mitochondrial"/>
    <property type="match status" value="1"/>
</dbReference>
<keyword evidence="2 3" id="KW-0560">Oxidoreductase</keyword>
<dbReference type="InterPro" id="IPR006096">
    <property type="entry name" value="Glu/Leu/Phe/Val/Trp_DH_C"/>
</dbReference>
<evidence type="ECO:0000256" key="6">
    <source>
        <dbReference type="PIRSR" id="PIRSR000185-3"/>
    </source>
</evidence>
<dbReference type="PANTHER" id="PTHR11606:SF13">
    <property type="entry name" value="GLUTAMATE DEHYDROGENASE 1, MITOCHONDRIAL"/>
    <property type="match status" value="1"/>
</dbReference>
<dbReference type="SUPFAM" id="SSF53223">
    <property type="entry name" value="Aminoacid dehydrogenase-like, N-terminal domain"/>
    <property type="match status" value="1"/>
</dbReference>
<dbReference type="InterPro" id="IPR006097">
    <property type="entry name" value="Glu/Leu/Phe/Val/Trp_DH_dimer"/>
</dbReference>
<comment type="similarity">
    <text evidence="1 3 7">Belongs to the Glu/Leu/Phe/Val dehydrogenases family.</text>
</comment>
<protein>
    <recommendedName>
        <fullName evidence="3">Glutamate dehydrogenase</fullName>
    </recommendedName>
</protein>
<feature type="active site" description="Proton donor" evidence="4">
    <location>
        <position position="162"/>
    </location>
</feature>
<dbReference type="InterPro" id="IPR033922">
    <property type="entry name" value="NAD_bind_Glu_DH"/>
</dbReference>
<dbReference type="PRINTS" id="PR00082">
    <property type="entry name" value="GLFDHDRGNASE"/>
</dbReference>
<gene>
    <name evidence="9" type="ORF">SAMN05444486_101354</name>
</gene>
<dbReference type="GO" id="GO:0004352">
    <property type="term" value="F:glutamate dehydrogenase (NAD+) activity"/>
    <property type="evidence" value="ECO:0007669"/>
    <property type="project" value="TreeGrafter"/>
</dbReference>
<dbReference type="PANTHER" id="PTHR11606">
    <property type="entry name" value="GLUTAMATE DEHYDROGENASE"/>
    <property type="match status" value="1"/>
</dbReference>
<dbReference type="Pfam" id="PF00208">
    <property type="entry name" value="ELFV_dehydrog"/>
    <property type="match status" value="1"/>
</dbReference>
<evidence type="ECO:0000313" key="9">
    <source>
        <dbReference type="EMBL" id="SDY13219.1"/>
    </source>
</evidence>
<keyword evidence="5" id="KW-0520">NAD</keyword>
<evidence type="ECO:0000313" key="10">
    <source>
        <dbReference type="Proteomes" id="UP000199026"/>
    </source>
</evidence>
<evidence type="ECO:0000256" key="3">
    <source>
        <dbReference type="PIRNR" id="PIRNR000185"/>
    </source>
</evidence>
<proteinExistence type="inferred from homology"/>
<evidence type="ECO:0000256" key="7">
    <source>
        <dbReference type="RuleBase" id="RU004417"/>
    </source>
</evidence>
<sequence length="531" mass="58675">MHLMTRMQFVKAVGLEWRKDGLALRTIGATNVHRGAESLRRGIPYNGRSRERDSMNATFKEPSFRESVDLMFNRAVAVMDLPPGLEEKIRVCNATYTVRFGVRLRGQIQTFTGYRSVHSEHMEPVKGGIRYSLGVNQDEVEALAALMTYKCALVEAPFGGSKGGLCIDPRQYDEHELELITRRFAYELAKRDLIHPSQNVPAPDMGTGEREMAWIADQYRRMNTTDINAAACVTGKPINAGGIQGRTEATGRGVQYALREFFRHPEDVAKAGLEGKLDGKRVVVQGLGNVGYHAAKFLGDEDGALITGIIERDGALVNPNGLDVDAVHGWIVKHGGVTGFPDATYVADGALVLEEDCDILIPAALEGVINLGNAERIKAPLIIEAANGPVTAGADEVLRKKGCVIIPDMYANAGGVTVSYFEWVKNLSHIRFGRMGRRQEEARHELIVSELQRLSHHLGDAWSMTPDFKAKYLKGADELELVRSGLDDTMRTAYQSMREVWHERDDVPDLRMAAYLVAIRKVAASYRAKGL</sequence>
<feature type="binding site" evidence="5">
    <location>
        <position position="289"/>
    </location>
    <ligand>
        <name>NAD(+)</name>
        <dbReference type="ChEBI" id="CHEBI:57540"/>
    </ligand>
</feature>
<dbReference type="InterPro" id="IPR006095">
    <property type="entry name" value="Glu/Leu/Phe/Val/Trp_DH"/>
</dbReference>
<dbReference type="Gene3D" id="3.40.50.10860">
    <property type="entry name" value="Leucine Dehydrogenase, chain A, domain 1"/>
    <property type="match status" value="1"/>
</dbReference>
<evidence type="ECO:0000256" key="4">
    <source>
        <dbReference type="PIRSR" id="PIRSR000185-1"/>
    </source>
</evidence>
<feature type="binding site" evidence="5">
    <location>
        <position position="250"/>
    </location>
    <ligand>
        <name>NAD(+)</name>
        <dbReference type="ChEBI" id="CHEBI:57540"/>
    </ligand>
</feature>
<dbReference type="FunFam" id="3.40.50.10860:FF:000003">
    <property type="entry name" value="Glutamate dehydrogenase"/>
    <property type="match status" value="1"/>
</dbReference>
<dbReference type="SMART" id="SM00839">
    <property type="entry name" value="ELFV_dehydrog"/>
    <property type="match status" value="1"/>
</dbReference>
<organism evidence="9 10">
    <name type="scientific">Lentibacter algarum</name>
    <dbReference type="NCBI Taxonomy" id="576131"/>
    <lineage>
        <taxon>Bacteria</taxon>
        <taxon>Pseudomonadati</taxon>
        <taxon>Pseudomonadota</taxon>
        <taxon>Alphaproteobacteria</taxon>
        <taxon>Rhodobacterales</taxon>
        <taxon>Roseobacteraceae</taxon>
        <taxon>Lentibacter</taxon>
    </lineage>
</organism>
<dbReference type="GO" id="GO:0000166">
    <property type="term" value="F:nucleotide binding"/>
    <property type="evidence" value="ECO:0007669"/>
    <property type="project" value="UniProtKB-KW"/>
</dbReference>
<dbReference type="InterPro" id="IPR014362">
    <property type="entry name" value="Glu_DH"/>
</dbReference>
<dbReference type="GO" id="GO:0006538">
    <property type="term" value="P:L-glutamate catabolic process"/>
    <property type="evidence" value="ECO:0007669"/>
    <property type="project" value="TreeGrafter"/>
</dbReference>
<dbReference type="STRING" id="576131.SAMN05444486_101354"/>
<dbReference type="Proteomes" id="UP000199026">
    <property type="component" value="Unassembled WGS sequence"/>
</dbReference>
<dbReference type="InterPro" id="IPR046346">
    <property type="entry name" value="Aminoacid_DH-like_N_sf"/>
</dbReference>
<dbReference type="EMBL" id="FNPR01000001">
    <property type="protein sequence ID" value="SDY13219.1"/>
    <property type="molecule type" value="Genomic_DNA"/>
</dbReference>
<dbReference type="AlphaFoldDB" id="A0A1H3HEZ6"/>
<reference evidence="9 10" key="1">
    <citation type="submission" date="2016-10" db="EMBL/GenBank/DDBJ databases">
        <authorList>
            <person name="de Groot N.N."/>
        </authorList>
    </citation>
    <scope>NUCLEOTIDE SEQUENCE [LARGE SCALE GENOMIC DNA]</scope>
    <source>
        <strain evidence="9 10">DSM 24677</strain>
    </source>
</reference>
<evidence type="ECO:0000256" key="1">
    <source>
        <dbReference type="ARBA" id="ARBA00006382"/>
    </source>
</evidence>
<dbReference type="Gene3D" id="3.40.50.720">
    <property type="entry name" value="NAD(P)-binding Rossmann-like Domain"/>
    <property type="match status" value="1"/>
</dbReference>
<dbReference type="Pfam" id="PF02812">
    <property type="entry name" value="ELFV_dehydrog_N"/>
    <property type="match status" value="1"/>
</dbReference>
<feature type="domain" description="Glutamate/phenylalanine/leucine/valine/L-tryptophan dehydrogenase C-terminal" evidence="8">
    <location>
        <begin position="243"/>
        <end position="530"/>
    </location>
</feature>
<dbReference type="PIRSF" id="PIRSF000185">
    <property type="entry name" value="Glu_DH"/>
    <property type="match status" value="1"/>
</dbReference>
<dbReference type="InterPro" id="IPR036291">
    <property type="entry name" value="NAD(P)-bd_dom_sf"/>
</dbReference>
<keyword evidence="5" id="KW-0547">Nucleotide-binding</keyword>
<feature type="binding site" evidence="5">
    <location>
        <position position="126"/>
    </location>
    <ligand>
        <name>substrate</name>
    </ligand>
</feature>